<dbReference type="RefSeq" id="WP_119479402.1">
    <property type="nucleotide sequence ID" value="NZ_QXML01000013.1"/>
</dbReference>
<dbReference type="EMBL" id="QXML01000013">
    <property type="protein sequence ID" value="RIW12553.1"/>
    <property type="molecule type" value="Genomic_DNA"/>
</dbReference>
<feature type="transmembrane region" description="Helical" evidence="1">
    <location>
        <begin position="49"/>
        <end position="66"/>
    </location>
</feature>
<accession>A0A418PM48</accession>
<feature type="transmembrane region" description="Helical" evidence="1">
    <location>
        <begin position="316"/>
        <end position="344"/>
    </location>
</feature>
<keyword evidence="1" id="KW-0472">Membrane</keyword>
<sequence>MNKIGFLAFIRPFYQKTMGFWALALIFGGVLMELRQHVLLGRFLFKNPIAFWILPFAFLVFGLLHLRIQLGLLRKNDYLVFHQLALVPKKDFRSFWTQIILGNHSPLLIYFLFLSYFAWEQNKPVSGIILWLNVVGVLGFNFWKIRKNLGHPLKEVVVKRPKVRWTFPRFTWIILSLRQSRPLLFLLTKGLSLLLLNGFYLSFQSGNYDFRWLQFGILCVSYFQLPLIFEKTEKEVVQQTWILALPLTLYHKLGYQFGSLALLVFPELFFLCWKGLNSSLPYEYALLGVLLLSFMAALQVLVYQKKESLSFPNLTSVLFFLLFLGIIFGLPGWVFILPISFLFINQTRGAFRF</sequence>
<organism evidence="2 3">
    <name type="scientific">Algoriphagus lacus</name>
    <dbReference type="NCBI Taxonomy" id="2056311"/>
    <lineage>
        <taxon>Bacteria</taxon>
        <taxon>Pseudomonadati</taxon>
        <taxon>Bacteroidota</taxon>
        <taxon>Cytophagia</taxon>
        <taxon>Cytophagales</taxon>
        <taxon>Cyclobacteriaceae</taxon>
        <taxon>Algoriphagus</taxon>
    </lineage>
</organism>
<keyword evidence="3" id="KW-1185">Reference proteome</keyword>
<feature type="transmembrane region" description="Helical" evidence="1">
    <location>
        <begin position="99"/>
        <end position="119"/>
    </location>
</feature>
<feature type="transmembrane region" description="Helical" evidence="1">
    <location>
        <begin position="183"/>
        <end position="203"/>
    </location>
</feature>
<evidence type="ECO:0000313" key="2">
    <source>
        <dbReference type="EMBL" id="RIW12553.1"/>
    </source>
</evidence>
<evidence type="ECO:0000256" key="1">
    <source>
        <dbReference type="SAM" id="Phobius"/>
    </source>
</evidence>
<dbReference type="Proteomes" id="UP000283522">
    <property type="component" value="Unassembled WGS sequence"/>
</dbReference>
<feature type="transmembrane region" description="Helical" evidence="1">
    <location>
        <begin position="20"/>
        <end position="37"/>
    </location>
</feature>
<keyword evidence="1" id="KW-1133">Transmembrane helix</keyword>
<feature type="transmembrane region" description="Helical" evidence="1">
    <location>
        <begin position="284"/>
        <end position="304"/>
    </location>
</feature>
<dbReference type="OrthoDB" id="821690at2"/>
<name>A0A418PM48_9BACT</name>
<dbReference type="AlphaFoldDB" id="A0A418PM48"/>
<comment type="caution">
    <text evidence="2">The sequence shown here is derived from an EMBL/GenBank/DDBJ whole genome shotgun (WGS) entry which is preliminary data.</text>
</comment>
<reference evidence="2 3" key="1">
    <citation type="submission" date="2018-09" db="EMBL/GenBank/DDBJ databases">
        <authorList>
            <person name="Wang X."/>
            <person name="Du Z."/>
        </authorList>
    </citation>
    <scope>NUCLEOTIDE SEQUENCE [LARGE SCALE GENOMIC DNA]</scope>
    <source>
        <strain evidence="2 3">N3</strain>
    </source>
</reference>
<keyword evidence="1" id="KW-0812">Transmembrane</keyword>
<feature type="transmembrane region" description="Helical" evidence="1">
    <location>
        <begin position="253"/>
        <end position="272"/>
    </location>
</feature>
<proteinExistence type="predicted"/>
<feature type="transmembrane region" description="Helical" evidence="1">
    <location>
        <begin position="125"/>
        <end position="143"/>
    </location>
</feature>
<gene>
    <name evidence="2" type="ORF">D0X99_18755</name>
</gene>
<evidence type="ECO:0000313" key="3">
    <source>
        <dbReference type="Proteomes" id="UP000283522"/>
    </source>
</evidence>
<protein>
    <submittedName>
        <fullName evidence="2">Uncharacterized protein</fullName>
    </submittedName>
</protein>